<organism evidence="1 2">
    <name type="scientific">Coemansia nantahalensis</name>
    <dbReference type="NCBI Taxonomy" id="2789366"/>
    <lineage>
        <taxon>Eukaryota</taxon>
        <taxon>Fungi</taxon>
        <taxon>Fungi incertae sedis</taxon>
        <taxon>Zoopagomycota</taxon>
        <taxon>Kickxellomycotina</taxon>
        <taxon>Kickxellomycetes</taxon>
        <taxon>Kickxellales</taxon>
        <taxon>Kickxellaceae</taxon>
        <taxon>Coemansia</taxon>
    </lineage>
</organism>
<proteinExistence type="predicted"/>
<reference evidence="1" key="1">
    <citation type="submission" date="2022-07" db="EMBL/GenBank/DDBJ databases">
        <title>Phylogenomic reconstructions and comparative analyses of Kickxellomycotina fungi.</title>
        <authorList>
            <person name="Reynolds N.K."/>
            <person name="Stajich J.E."/>
            <person name="Barry K."/>
            <person name="Grigoriev I.V."/>
            <person name="Crous P."/>
            <person name="Smith M.E."/>
        </authorList>
    </citation>
    <scope>NUCLEOTIDE SEQUENCE</scope>
    <source>
        <strain evidence="1">CBS 109366</strain>
    </source>
</reference>
<gene>
    <name evidence="1" type="primary">UBC17</name>
    <name evidence="1" type="ORF">IWQ57_007044</name>
</gene>
<sequence length="74" mass="8552">MSAPLRTRRLLRELRQLKQSPSPHYILDATDSIDRWTLRLRGAADTLYADEEYTLVFEFPADYPHEAPTVTFAG</sequence>
<accession>A0ACC1JIB8</accession>
<evidence type="ECO:0000313" key="1">
    <source>
        <dbReference type="EMBL" id="KAJ2757622.1"/>
    </source>
</evidence>
<keyword evidence="2" id="KW-1185">Reference proteome</keyword>
<name>A0ACC1JIB8_9FUNG</name>
<evidence type="ECO:0000313" key="2">
    <source>
        <dbReference type="Proteomes" id="UP001140234"/>
    </source>
</evidence>
<dbReference type="Proteomes" id="UP001140234">
    <property type="component" value="Unassembled WGS sequence"/>
</dbReference>
<protein>
    <submittedName>
        <fullName evidence="1">Ubiquitin-conjugating enzyme E2 17</fullName>
    </submittedName>
</protein>
<comment type="caution">
    <text evidence="1">The sequence shown here is derived from an EMBL/GenBank/DDBJ whole genome shotgun (WGS) entry which is preliminary data.</text>
</comment>
<feature type="non-terminal residue" evidence="1">
    <location>
        <position position="74"/>
    </location>
</feature>
<dbReference type="EMBL" id="JANBUJ010004368">
    <property type="protein sequence ID" value="KAJ2757622.1"/>
    <property type="molecule type" value="Genomic_DNA"/>
</dbReference>